<evidence type="ECO:0000259" key="2">
    <source>
        <dbReference type="Pfam" id="PF07811"/>
    </source>
</evidence>
<dbReference type="Pfam" id="PF07811">
    <property type="entry name" value="TadE"/>
    <property type="match status" value="1"/>
</dbReference>
<protein>
    <submittedName>
        <fullName evidence="3">TadE-like protein</fullName>
    </submittedName>
</protein>
<dbReference type="RefSeq" id="WP_211255846.1">
    <property type="nucleotide sequence ID" value="NZ_JYJA01000024.1"/>
</dbReference>
<feature type="domain" description="TadE-like" evidence="2">
    <location>
        <begin position="25"/>
        <end position="66"/>
    </location>
</feature>
<dbReference type="EMBL" id="JYJA01000024">
    <property type="protein sequence ID" value="KJL44714.1"/>
    <property type="molecule type" value="Genomic_DNA"/>
</dbReference>
<accession>A0A0M2HDR5</accession>
<organism evidence="3 4">
    <name type="scientific">Microbacterium trichothecenolyticum</name>
    <name type="common">Aureobacterium trichothecenolyticum</name>
    <dbReference type="NCBI Taxonomy" id="69370"/>
    <lineage>
        <taxon>Bacteria</taxon>
        <taxon>Bacillati</taxon>
        <taxon>Actinomycetota</taxon>
        <taxon>Actinomycetes</taxon>
        <taxon>Micrococcales</taxon>
        <taxon>Microbacteriaceae</taxon>
        <taxon>Microbacterium</taxon>
    </lineage>
</organism>
<dbReference type="AlphaFoldDB" id="A0A0M2HDR5"/>
<gene>
    <name evidence="3" type="ORF">RS82_00672</name>
</gene>
<sequence>MRVVLARAVSGVRARLAADLIDDAGASPVEFVLVGTLLTVLTLGVLQFGLAVYVRNVVHDAAVEGAYHAALADTTLGDGAERTRDIVGRTIGAGYATEVSVQETASLGQQTIEVRVRATLPLVGLLGASRGLEVTAHAPVESFG</sequence>
<proteinExistence type="predicted"/>
<evidence type="ECO:0000313" key="3">
    <source>
        <dbReference type="EMBL" id="KJL44714.1"/>
    </source>
</evidence>
<comment type="caution">
    <text evidence="3">The sequence shown here is derived from an EMBL/GenBank/DDBJ whole genome shotgun (WGS) entry which is preliminary data.</text>
</comment>
<dbReference type="InterPro" id="IPR012495">
    <property type="entry name" value="TadE-like_dom"/>
</dbReference>
<evidence type="ECO:0000256" key="1">
    <source>
        <dbReference type="SAM" id="Phobius"/>
    </source>
</evidence>
<dbReference type="Proteomes" id="UP000034098">
    <property type="component" value="Unassembled WGS sequence"/>
</dbReference>
<evidence type="ECO:0000313" key="4">
    <source>
        <dbReference type="Proteomes" id="UP000034098"/>
    </source>
</evidence>
<keyword evidence="4" id="KW-1185">Reference proteome</keyword>
<keyword evidence="1" id="KW-0472">Membrane</keyword>
<reference evidence="3 4" key="1">
    <citation type="submission" date="2015-02" db="EMBL/GenBank/DDBJ databases">
        <title>Draft genome sequences of ten Microbacterium spp. with emphasis on heavy metal contaminated environments.</title>
        <authorList>
            <person name="Corretto E."/>
        </authorList>
    </citation>
    <scope>NUCLEOTIDE SEQUENCE [LARGE SCALE GENOMIC DNA]</scope>
    <source>
        <strain evidence="3 4">DSM 8608</strain>
    </source>
</reference>
<feature type="transmembrane region" description="Helical" evidence="1">
    <location>
        <begin position="33"/>
        <end position="54"/>
    </location>
</feature>
<dbReference type="PATRIC" id="fig|69370.6.peg.695"/>
<keyword evidence="1" id="KW-0812">Transmembrane</keyword>
<keyword evidence="1" id="KW-1133">Transmembrane helix</keyword>
<name>A0A0M2HDR5_MICTR</name>